<dbReference type="Proteomes" id="UP000195437">
    <property type="component" value="Chromosome"/>
</dbReference>
<name>A0A1Y0IIR1_9BACL</name>
<dbReference type="KEGG" id="tum:CBW65_04170"/>
<dbReference type="InterPro" id="IPR015797">
    <property type="entry name" value="NUDIX_hydrolase-like_dom_sf"/>
</dbReference>
<organism evidence="2 3">
    <name type="scientific">Tumebacillus avium</name>
    <dbReference type="NCBI Taxonomy" id="1903704"/>
    <lineage>
        <taxon>Bacteria</taxon>
        <taxon>Bacillati</taxon>
        <taxon>Bacillota</taxon>
        <taxon>Bacilli</taxon>
        <taxon>Bacillales</taxon>
        <taxon>Alicyclobacillaceae</taxon>
        <taxon>Tumebacillus</taxon>
    </lineage>
</organism>
<sequence>MKMKTELFQCFDENMNPTEILPRHVVHREGHWHQSIHCWVGGRDEATDTPYILLQKRHPEKDTYPNYYDISAAGHLLAGETVEDGLREVKEELGIDVDPDKLTFLGMIQDGAVIPPDVIDNEFCFLYYYEASLPFSAFRLQEEEVTGLYRIDLGEFVSILEKRGGSADATGIELSENGTWDEVNRRISYEEMVPFSDAYYDCLIPQLRRFGQKD</sequence>
<dbReference type="EMBL" id="CP021434">
    <property type="protein sequence ID" value="ARU60347.1"/>
    <property type="molecule type" value="Genomic_DNA"/>
</dbReference>
<gene>
    <name evidence="2" type="ORF">CBW65_04170</name>
</gene>
<protein>
    <recommendedName>
        <fullName evidence="1">Nudix hydrolase domain-containing protein</fullName>
    </recommendedName>
</protein>
<evidence type="ECO:0000259" key="1">
    <source>
        <dbReference type="PROSITE" id="PS51462"/>
    </source>
</evidence>
<dbReference type="OrthoDB" id="9780586at2"/>
<dbReference type="SUPFAM" id="SSF55811">
    <property type="entry name" value="Nudix"/>
    <property type="match status" value="1"/>
</dbReference>
<dbReference type="Gene3D" id="3.90.79.10">
    <property type="entry name" value="Nucleoside Triphosphate Pyrophosphohydrolase"/>
    <property type="match status" value="1"/>
</dbReference>
<dbReference type="InterPro" id="IPR000086">
    <property type="entry name" value="NUDIX_hydrolase_dom"/>
</dbReference>
<dbReference type="AlphaFoldDB" id="A0A1Y0IIR1"/>
<proteinExistence type="predicted"/>
<dbReference type="RefSeq" id="WP_087455737.1">
    <property type="nucleotide sequence ID" value="NZ_CP021434.1"/>
</dbReference>
<evidence type="ECO:0000313" key="3">
    <source>
        <dbReference type="Proteomes" id="UP000195437"/>
    </source>
</evidence>
<dbReference type="Pfam" id="PF00293">
    <property type="entry name" value="NUDIX"/>
    <property type="match status" value="1"/>
</dbReference>
<accession>A0A1Y0IIR1</accession>
<reference evidence="3" key="1">
    <citation type="submission" date="2017-05" db="EMBL/GenBank/DDBJ databases">
        <authorList>
            <person name="Sung H."/>
        </authorList>
    </citation>
    <scope>NUCLEOTIDE SEQUENCE [LARGE SCALE GENOMIC DNA]</scope>
    <source>
        <strain evidence="3">AR23208</strain>
    </source>
</reference>
<dbReference type="PANTHER" id="PTHR10885">
    <property type="entry name" value="ISOPENTENYL-DIPHOSPHATE DELTA-ISOMERASE"/>
    <property type="match status" value="1"/>
</dbReference>
<dbReference type="PANTHER" id="PTHR10885:SF0">
    <property type="entry name" value="ISOPENTENYL-DIPHOSPHATE DELTA-ISOMERASE"/>
    <property type="match status" value="1"/>
</dbReference>
<dbReference type="GO" id="GO:0003824">
    <property type="term" value="F:catalytic activity"/>
    <property type="evidence" value="ECO:0007669"/>
    <property type="project" value="UniProtKB-ARBA"/>
</dbReference>
<dbReference type="PROSITE" id="PS51462">
    <property type="entry name" value="NUDIX"/>
    <property type="match status" value="1"/>
</dbReference>
<evidence type="ECO:0000313" key="2">
    <source>
        <dbReference type="EMBL" id="ARU60347.1"/>
    </source>
</evidence>
<keyword evidence="3" id="KW-1185">Reference proteome</keyword>
<feature type="domain" description="Nudix hydrolase" evidence="1">
    <location>
        <begin position="31"/>
        <end position="174"/>
    </location>
</feature>
<dbReference type="CDD" id="cd04692">
    <property type="entry name" value="NUDIX_Hydrolase"/>
    <property type="match status" value="1"/>
</dbReference>